<evidence type="ECO:0000313" key="6">
    <source>
        <dbReference type="EMBL" id="WZX29926.1"/>
    </source>
</evidence>
<evidence type="ECO:0000256" key="4">
    <source>
        <dbReference type="SAM" id="SignalP"/>
    </source>
</evidence>
<dbReference type="PANTHER" id="PTHR30290:SF9">
    <property type="entry name" value="OLIGOPEPTIDE-BINDING PROTEIN APPA"/>
    <property type="match status" value="1"/>
</dbReference>
<evidence type="ECO:0000256" key="1">
    <source>
        <dbReference type="ARBA" id="ARBA00005695"/>
    </source>
</evidence>
<dbReference type="PANTHER" id="PTHR30290">
    <property type="entry name" value="PERIPLASMIC BINDING COMPONENT OF ABC TRANSPORTER"/>
    <property type="match status" value="1"/>
</dbReference>
<reference evidence="7" key="1">
    <citation type="submission" date="2023-10" db="EMBL/GenBank/DDBJ databases">
        <title>Genome analysis and identification of Salinococcus sp. Bachu38 nov., a PGPR from the rhizosphere of Tamarix.</title>
        <authorList>
            <person name="Liang Z."/>
            <person name="Zhang X."/>
            <person name="Jia J."/>
            <person name="Chen X."/>
            <person name="Wang Y."/>
            <person name="Wang Q."/>
            <person name="Wang R."/>
        </authorList>
    </citation>
    <scope>NUCLEOTIDE SEQUENCE [LARGE SCALE GENOMIC DNA]</scope>
    <source>
        <strain evidence="7">Bachu38</strain>
    </source>
</reference>
<dbReference type="SUPFAM" id="SSF53850">
    <property type="entry name" value="Periplasmic binding protein-like II"/>
    <property type="match status" value="1"/>
</dbReference>
<evidence type="ECO:0000256" key="3">
    <source>
        <dbReference type="ARBA" id="ARBA00022729"/>
    </source>
</evidence>
<dbReference type="InterPro" id="IPR000914">
    <property type="entry name" value="SBP_5_dom"/>
</dbReference>
<dbReference type="RefSeq" id="WP_342388458.1">
    <property type="nucleotide sequence ID" value="NZ_CP138333.2"/>
</dbReference>
<dbReference type="InterPro" id="IPR039424">
    <property type="entry name" value="SBP_5"/>
</dbReference>
<sequence length="556" mass="62734">MKRFMGVFVLVLLLVLTACTDDSDADPESDVDDEGGQASGGDFILSVGNDVVSLDPHGSNDLYSDQVRNTIYEGLVTQNEALEIAPLLANEWEQVDDTTWRFDLEEGVTFHDGSEFNAEVVKANFDRVLDPAVASPRLNIFEMVEEVNVVDEYQVEIVTSYPFAPLLAHLTHDGGGMISKEVIDEDYQNALEEAGLEMPLEEFYELRDTGGTEYEDAAEDISEYLHTVVEQKPTGTGYLQFEERTPGENTVLARYDEYWQEPAKLDTVTFKVVSETGSRIAELETGESHMISGFEPSSMGRIENNEDTHMYTFYNIAMEYIGFNTQKEPLDDKRVRQAITHIFDKEEVINGIYSGTGRTLEGPLQPEVLGYDEDIEGLGYDVERARELMAEAGYEDGFEISIITNDAPERVDLAVYLQEALQEINVDATVDQFEWGAYLEAASTGDHDIFILGWPNATGDPDHGLWPLYHSSMMGNQGNRFFFENEALDDLLEEGRRETDTEAREEIYKEAQELLIDEAPSIFMRQAESMNAYRDEVEGLVIDTYNRPDFRNVTIE</sequence>
<dbReference type="EMBL" id="CP138333">
    <property type="protein sequence ID" value="WZX29926.1"/>
    <property type="molecule type" value="Genomic_DNA"/>
</dbReference>
<protein>
    <submittedName>
        <fullName evidence="6">Glutathione ABC transporter substrate-binding protein</fullName>
    </submittedName>
</protein>
<gene>
    <name evidence="6" type="ORF">RQP18_01785</name>
</gene>
<feature type="chain" id="PRO_5045506878" evidence="4">
    <location>
        <begin position="21"/>
        <end position="556"/>
    </location>
</feature>
<comment type="similarity">
    <text evidence="1">Belongs to the bacterial solute-binding protein 5 family.</text>
</comment>
<evidence type="ECO:0000256" key="2">
    <source>
        <dbReference type="ARBA" id="ARBA00022448"/>
    </source>
</evidence>
<proteinExistence type="inferred from homology"/>
<dbReference type="PROSITE" id="PS51257">
    <property type="entry name" value="PROKAR_LIPOPROTEIN"/>
    <property type="match status" value="1"/>
</dbReference>
<name>A0ABZ3CLD1_9STAP</name>
<keyword evidence="7" id="KW-1185">Reference proteome</keyword>
<feature type="domain" description="Solute-binding protein family 5" evidence="5">
    <location>
        <begin position="83"/>
        <end position="474"/>
    </location>
</feature>
<dbReference type="Gene3D" id="3.40.190.10">
    <property type="entry name" value="Periplasmic binding protein-like II"/>
    <property type="match status" value="1"/>
</dbReference>
<evidence type="ECO:0000313" key="7">
    <source>
        <dbReference type="Proteomes" id="UP001455384"/>
    </source>
</evidence>
<accession>A0ABZ3CLD1</accession>
<dbReference type="Pfam" id="PF00496">
    <property type="entry name" value="SBP_bac_5"/>
    <property type="match status" value="1"/>
</dbReference>
<feature type="signal peptide" evidence="4">
    <location>
        <begin position="1"/>
        <end position="20"/>
    </location>
</feature>
<dbReference type="CDD" id="cd08499">
    <property type="entry name" value="PBP2_Ylib_like"/>
    <property type="match status" value="1"/>
</dbReference>
<dbReference type="InterPro" id="IPR030678">
    <property type="entry name" value="Peptide/Ni-bd"/>
</dbReference>
<dbReference type="Gene3D" id="3.10.105.10">
    <property type="entry name" value="Dipeptide-binding Protein, Domain 3"/>
    <property type="match status" value="1"/>
</dbReference>
<organism evidence="6 7">
    <name type="scientific">Salinicoccus bachuensis</name>
    <dbReference type="NCBI Taxonomy" id="3136731"/>
    <lineage>
        <taxon>Bacteria</taxon>
        <taxon>Bacillati</taxon>
        <taxon>Bacillota</taxon>
        <taxon>Bacilli</taxon>
        <taxon>Bacillales</taxon>
        <taxon>Staphylococcaceae</taxon>
        <taxon>Salinicoccus</taxon>
    </lineage>
</organism>
<evidence type="ECO:0000259" key="5">
    <source>
        <dbReference type="Pfam" id="PF00496"/>
    </source>
</evidence>
<dbReference type="Gene3D" id="3.90.76.10">
    <property type="entry name" value="Dipeptide-binding Protein, Domain 1"/>
    <property type="match status" value="1"/>
</dbReference>
<keyword evidence="3 4" id="KW-0732">Signal</keyword>
<keyword evidence="2" id="KW-0813">Transport</keyword>
<dbReference type="Proteomes" id="UP001455384">
    <property type="component" value="Chromosome"/>
</dbReference>
<dbReference type="PIRSF" id="PIRSF002741">
    <property type="entry name" value="MppA"/>
    <property type="match status" value="1"/>
</dbReference>